<organism evidence="1 2">
    <name type="scientific">Eumeta variegata</name>
    <name type="common">Bagworm moth</name>
    <name type="synonym">Eumeta japonica</name>
    <dbReference type="NCBI Taxonomy" id="151549"/>
    <lineage>
        <taxon>Eukaryota</taxon>
        <taxon>Metazoa</taxon>
        <taxon>Ecdysozoa</taxon>
        <taxon>Arthropoda</taxon>
        <taxon>Hexapoda</taxon>
        <taxon>Insecta</taxon>
        <taxon>Pterygota</taxon>
        <taxon>Neoptera</taxon>
        <taxon>Endopterygota</taxon>
        <taxon>Lepidoptera</taxon>
        <taxon>Glossata</taxon>
        <taxon>Ditrysia</taxon>
        <taxon>Tineoidea</taxon>
        <taxon>Psychidae</taxon>
        <taxon>Oiketicinae</taxon>
        <taxon>Eumeta</taxon>
    </lineage>
</organism>
<sequence length="107" mass="12323">MPAMELELSLSNYRVAIRGMEREVSLDSRQKLLGRFARDRQARAGSFRVDTNAPTTFGWVVLPSFNYFHHPKMSHTLSHGSQSLPIAFDESYPPIIFKFRLRASHSR</sequence>
<dbReference type="AlphaFoldDB" id="A0A4C1U8K8"/>
<reference evidence="1 2" key="1">
    <citation type="journal article" date="2019" name="Commun. Biol.">
        <title>The bagworm genome reveals a unique fibroin gene that provides high tensile strength.</title>
        <authorList>
            <person name="Kono N."/>
            <person name="Nakamura H."/>
            <person name="Ohtoshi R."/>
            <person name="Tomita M."/>
            <person name="Numata K."/>
            <person name="Arakawa K."/>
        </authorList>
    </citation>
    <scope>NUCLEOTIDE SEQUENCE [LARGE SCALE GENOMIC DNA]</scope>
</reference>
<evidence type="ECO:0000313" key="2">
    <source>
        <dbReference type="Proteomes" id="UP000299102"/>
    </source>
</evidence>
<protein>
    <submittedName>
        <fullName evidence="1">Uncharacterized protein</fullName>
    </submittedName>
</protein>
<gene>
    <name evidence="1" type="ORF">EVAR_10726_1</name>
</gene>
<proteinExistence type="predicted"/>
<name>A0A4C1U8K8_EUMVA</name>
<keyword evidence="2" id="KW-1185">Reference proteome</keyword>
<dbReference type="Proteomes" id="UP000299102">
    <property type="component" value="Unassembled WGS sequence"/>
</dbReference>
<dbReference type="EMBL" id="BGZK01000137">
    <property type="protein sequence ID" value="GBP22216.1"/>
    <property type="molecule type" value="Genomic_DNA"/>
</dbReference>
<comment type="caution">
    <text evidence="1">The sequence shown here is derived from an EMBL/GenBank/DDBJ whole genome shotgun (WGS) entry which is preliminary data.</text>
</comment>
<accession>A0A4C1U8K8</accession>
<evidence type="ECO:0000313" key="1">
    <source>
        <dbReference type="EMBL" id="GBP22216.1"/>
    </source>
</evidence>